<keyword evidence="1" id="KW-0812">Transmembrane</keyword>
<dbReference type="EMBL" id="QMFB01000021">
    <property type="protein sequence ID" value="RAV16398.1"/>
    <property type="molecule type" value="Genomic_DNA"/>
</dbReference>
<sequence length="75" mass="8483">MTNDDKNEILQRLTRMETKSDIMGNVREVANEASQSANSANKRIDELADNQRWLWRTVIGALIIGAIGLLLKWKG</sequence>
<organism evidence="2 3">
    <name type="scientific">Paenibacillus contaminans</name>
    <dbReference type="NCBI Taxonomy" id="450362"/>
    <lineage>
        <taxon>Bacteria</taxon>
        <taxon>Bacillati</taxon>
        <taxon>Bacillota</taxon>
        <taxon>Bacilli</taxon>
        <taxon>Bacillales</taxon>
        <taxon>Paenibacillaceae</taxon>
        <taxon>Paenibacillus</taxon>
    </lineage>
</organism>
<comment type="caution">
    <text evidence="2">The sequence shown here is derived from an EMBL/GenBank/DDBJ whole genome shotgun (WGS) entry which is preliminary data.</text>
</comment>
<dbReference type="AlphaFoldDB" id="A0A329M9F4"/>
<evidence type="ECO:0000256" key="1">
    <source>
        <dbReference type="SAM" id="Phobius"/>
    </source>
</evidence>
<dbReference type="Pfam" id="PF10779">
    <property type="entry name" value="XhlA"/>
    <property type="match status" value="1"/>
</dbReference>
<dbReference type="InterPro" id="IPR019715">
    <property type="entry name" value="Haemolysin_XhlA"/>
</dbReference>
<protein>
    <submittedName>
        <fullName evidence="2">Hemolysin XhlA</fullName>
    </submittedName>
</protein>
<keyword evidence="1" id="KW-1133">Transmembrane helix</keyword>
<accession>A0A329M9F4</accession>
<keyword evidence="3" id="KW-1185">Reference proteome</keyword>
<evidence type="ECO:0000313" key="3">
    <source>
        <dbReference type="Proteomes" id="UP000250369"/>
    </source>
</evidence>
<gene>
    <name evidence="2" type="ORF">DQG23_28710</name>
</gene>
<feature type="transmembrane region" description="Helical" evidence="1">
    <location>
        <begin position="53"/>
        <end position="71"/>
    </location>
</feature>
<dbReference type="RefSeq" id="WP_113034478.1">
    <property type="nucleotide sequence ID" value="NZ_QMFB01000021.1"/>
</dbReference>
<proteinExistence type="predicted"/>
<evidence type="ECO:0000313" key="2">
    <source>
        <dbReference type="EMBL" id="RAV16398.1"/>
    </source>
</evidence>
<dbReference type="Proteomes" id="UP000250369">
    <property type="component" value="Unassembled WGS sequence"/>
</dbReference>
<name>A0A329M9F4_9BACL</name>
<reference evidence="2 3" key="1">
    <citation type="journal article" date="2009" name="Int. J. Syst. Evol. Microbiol.">
        <title>Paenibacillus contaminans sp. nov., isolated from a contaminated laboratory plate.</title>
        <authorList>
            <person name="Chou J.H."/>
            <person name="Lee J.H."/>
            <person name="Lin M.C."/>
            <person name="Chang P.S."/>
            <person name="Arun A.B."/>
            <person name="Young C.C."/>
            <person name="Chen W.M."/>
        </authorList>
    </citation>
    <scope>NUCLEOTIDE SEQUENCE [LARGE SCALE GENOMIC DNA]</scope>
    <source>
        <strain evidence="2 3">CKOBP-6</strain>
    </source>
</reference>
<keyword evidence="1" id="KW-0472">Membrane</keyword>